<proteinExistence type="predicted"/>
<gene>
    <name evidence="1" type="ORF">EBAPG3_000935</name>
</gene>
<organism evidence="1 2">
    <name type="scientific">Nitrosospira lacus</name>
    <dbReference type="NCBI Taxonomy" id="1288494"/>
    <lineage>
        <taxon>Bacteria</taxon>
        <taxon>Pseudomonadati</taxon>
        <taxon>Pseudomonadota</taxon>
        <taxon>Betaproteobacteria</taxon>
        <taxon>Nitrosomonadales</taxon>
        <taxon>Nitrosomonadaceae</taxon>
        <taxon>Nitrosospira</taxon>
    </lineage>
</organism>
<evidence type="ECO:0000313" key="2">
    <source>
        <dbReference type="Proteomes" id="UP000012179"/>
    </source>
</evidence>
<sequence>MRPLFICLLDWDLAPGIEVILVDDGSRDGFPDRARTRKGRMNMRLPSAGRSRLSQVQFWWARHWRGVM</sequence>
<name>A0A1W6SKY4_9PROT</name>
<reference evidence="1 2" key="1">
    <citation type="journal article" date="2015" name="Int. J. Syst. Evol. Microbiol.">
        <title>Nitrosospira lacus sp. nov., a psychrotolerant, ammonia-oxidizing bacterium from sandy lake sediment.</title>
        <authorList>
            <person name="Urakawa H."/>
            <person name="Garcia J.C."/>
            <person name="Nielsen J.L."/>
            <person name="Le V.Q."/>
            <person name="Kozlowski J.A."/>
            <person name="Stein L.Y."/>
            <person name="Lim C.K."/>
            <person name="Pommerening-Roser A."/>
            <person name="Martens-Habbena W."/>
            <person name="Stahl D.A."/>
            <person name="Klotz M.G."/>
        </authorList>
    </citation>
    <scope>NUCLEOTIDE SEQUENCE [LARGE SCALE GENOMIC DNA]</scope>
    <source>
        <strain evidence="1 2">APG3</strain>
    </source>
</reference>
<keyword evidence="2" id="KW-1185">Reference proteome</keyword>
<dbReference type="EMBL" id="CP021106">
    <property type="protein sequence ID" value="ARO86458.1"/>
    <property type="molecule type" value="Genomic_DNA"/>
</dbReference>
<protein>
    <submittedName>
        <fullName evidence="1">Uncharacterized protein</fullName>
    </submittedName>
</protein>
<accession>A0A1W6SKY4</accession>
<dbReference type="KEGG" id="nlc:EBAPG3_14970"/>
<evidence type="ECO:0000313" key="1">
    <source>
        <dbReference type="EMBL" id="ARO86458.1"/>
    </source>
</evidence>
<dbReference type="Proteomes" id="UP000012179">
    <property type="component" value="Chromosome"/>
</dbReference>
<dbReference type="AlphaFoldDB" id="A0A1W6SKY4"/>